<comment type="subcellular location">
    <subcellularLocation>
        <location evidence="1">Cell membrane</location>
        <topology evidence="1">Single-pass membrane protein</topology>
    </subcellularLocation>
    <subcellularLocation>
        <location evidence="7">Cell membrane</location>
        <topology evidence="7">Single-pass type II membrane protein</topology>
    </subcellularLocation>
</comment>
<comment type="caution">
    <text evidence="9">The sequence shown here is derived from an EMBL/GenBank/DDBJ whole genome shotgun (WGS) entry which is preliminary data.</text>
</comment>
<evidence type="ECO:0000256" key="5">
    <source>
        <dbReference type="ARBA" id="ARBA00022989"/>
    </source>
</evidence>
<dbReference type="PANTHER" id="PTHR30558:SF3">
    <property type="entry name" value="BIOPOLYMER TRANSPORT PROTEIN EXBD-RELATED"/>
    <property type="match status" value="1"/>
</dbReference>
<keyword evidence="10" id="KW-1185">Reference proteome</keyword>
<proteinExistence type="inferred from homology"/>
<dbReference type="InterPro" id="IPR003400">
    <property type="entry name" value="ExbD"/>
</dbReference>
<dbReference type="AlphaFoldDB" id="A0A9N8J9H5"/>
<evidence type="ECO:0000256" key="1">
    <source>
        <dbReference type="ARBA" id="ARBA00004162"/>
    </source>
</evidence>
<dbReference type="PANTHER" id="PTHR30558">
    <property type="entry name" value="EXBD MEMBRANE COMPONENT OF PMF-DRIVEN MACROMOLECULE IMPORT SYSTEM"/>
    <property type="match status" value="1"/>
</dbReference>
<evidence type="ECO:0000256" key="8">
    <source>
        <dbReference type="SAM" id="Phobius"/>
    </source>
</evidence>
<dbReference type="GO" id="GO:0022857">
    <property type="term" value="F:transmembrane transporter activity"/>
    <property type="evidence" value="ECO:0007669"/>
    <property type="project" value="InterPro"/>
</dbReference>
<dbReference type="GO" id="GO:0005886">
    <property type="term" value="C:plasma membrane"/>
    <property type="evidence" value="ECO:0007669"/>
    <property type="project" value="UniProtKB-SubCell"/>
</dbReference>
<comment type="similarity">
    <text evidence="2 7">Belongs to the ExbD/TolR family.</text>
</comment>
<dbReference type="EMBL" id="CAIJDE010000069">
    <property type="protein sequence ID" value="CAC9977083.1"/>
    <property type="molecule type" value="Genomic_DNA"/>
</dbReference>
<sequence>MKNLPQRVRSKKLSSRVDLTAMVSVSFLLIIFFMLVGELSKPKVLDLSLPARYDDKEWNGVINCGAGVGPRIVTVLLDENDQIITYSGLLFHPLEDPKKVSYGNGDKGIRKVLFERNNKIRKYSASVGKPKNGAIVIIKPSKKSNFKNLVDILDEMAIAKIDTYAIVNEFTPEEEKLLASK</sequence>
<feature type="transmembrane region" description="Helical" evidence="8">
    <location>
        <begin position="21"/>
        <end position="40"/>
    </location>
</feature>
<evidence type="ECO:0000256" key="3">
    <source>
        <dbReference type="ARBA" id="ARBA00022475"/>
    </source>
</evidence>
<protein>
    <submittedName>
        <fullName evidence="9">Biopolymer transporter ExbD</fullName>
    </submittedName>
</protein>
<keyword evidence="4 7" id="KW-0812">Transmembrane</keyword>
<keyword evidence="7" id="KW-0653">Protein transport</keyword>
<dbReference type="GO" id="GO:0015031">
    <property type="term" value="P:protein transport"/>
    <property type="evidence" value="ECO:0007669"/>
    <property type="project" value="UniProtKB-KW"/>
</dbReference>
<evidence type="ECO:0000256" key="4">
    <source>
        <dbReference type="ARBA" id="ARBA00022692"/>
    </source>
</evidence>
<reference evidence="9 10" key="1">
    <citation type="submission" date="2020-06" db="EMBL/GenBank/DDBJ databases">
        <authorList>
            <person name="Criscuolo A."/>
        </authorList>
    </citation>
    <scope>NUCLEOTIDE SEQUENCE [LARGE SCALE GENOMIC DNA]</scope>
    <source>
        <strain evidence="9">PXU-55</strain>
    </source>
</reference>
<name>A0A9N8J9H5_9FLAO</name>
<keyword evidence="5 8" id="KW-1133">Transmembrane helix</keyword>
<evidence type="ECO:0000313" key="9">
    <source>
        <dbReference type="EMBL" id="CAC9977083.1"/>
    </source>
</evidence>
<evidence type="ECO:0000256" key="6">
    <source>
        <dbReference type="ARBA" id="ARBA00023136"/>
    </source>
</evidence>
<dbReference type="Pfam" id="PF02472">
    <property type="entry name" value="ExbD"/>
    <property type="match status" value="1"/>
</dbReference>
<gene>
    <name evidence="9" type="ORF">FLAPXU55_04815</name>
</gene>
<evidence type="ECO:0000256" key="7">
    <source>
        <dbReference type="RuleBase" id="RU003879"/>
    </source>
</evidence>
<keyword evidence="7" id="KW-0813">Transport</keyword>
<keyword evidence="3" id="KW-1003">Cell membrane</keyword>
<evidence type="ECO:0000256" key="2">
    <source>
        <dbReference type="ARBA" id="ARBA00005811"/>
    </source>
</evidence>
<dbReference type="RefSeq" id="WP_180861918.1">
    <property type="nucleotide sequence ID" value="NZ_CAIJDE010000069.1"/>
</dbReference>
<accession>A0A9N8J9H5</accession>
<evidence type="ECO:0000313" key="10">
    <source>
        <dbReference type="Proteomes" id="UP000533639"/>
    </source>
</evidence>
<keyword evidence="6 8" id="KW-0472">Membrane</keyword>
<dbReference type="Proteomes" id="UP000533639">
    <property type="component" value="Unassembled WGS sequence"/>
</dbReference>
<organism evidence="9 10">
    <name type="scientific">Flavobacterium panici</name>
    <dbReference type="NCBI Taxonomy" id="2654843"/>
    <lineage>
        <taxon>Bacteria</taxon>
        <taxon>Pseudomonadati</taxon>
        <taxon>Bacteroidota</taxon>
        <taxon>Flavobacteriia</taxon>
        <taxon>Flavobacteriales</taxon>
        <taxon>Flavobacteriaceae</taxon>
        <taxon>Flavobacterium</taxon>
    </lineage>
</organism>